<gene>
    <name evidence="2" type="ORF">BSTOLATCC_MIC22456</name>
</gene>
<dbReference type="EMBL" id="CAJZBQ010000021">
    <property type="protein sequence ID" value="CAG9319106.1"/>
    <property type="molecule type" value="Genomic_DNA"/>
</dbReference>
<comment type="caution">
    <text evidence="2">The sequence shown here is derived from an EMBL/GenBank/DDBJ whole genome shotgun (WGS) entry which is preliminary data.</text>
</comment>
<accession>A0AAU9JED5</accession>
<evidence type="ECO:0000313" key="3">
    <source>
        <dbReference type="Proteomes" id="UP001162131"/>
    </source>
</evidence>
<proteinExistence type="predicted"/>
<feature type="transmembrane region" description="Helical" evidence="1">
    <location>
        <begin position="51"/>
        <end position="71"/>
    </location>
</feature>
<reference evidence="2" key="1">
    <citation type="submission" date="2021-09" db="EMBL/GenBank/DDBJ databases">
        <authorList>
            <consortium name="AG Swart"/>
            <person name="Singh M."/>
            <person name="Singh A."/>
            <person name="Seah K."/>
            <person name="Emmerich C."/>
        </authorList>
    </citation>
    <scope>NUCLEOTIDE SEQUENCE</scope>
    <source>
        <strain evidence="2">ATCC30299</strain>
    </source>
</reference>
<dbReference type="AlphaFoldDB" id="A0AAU9JED5"/>
<keyword evidence="3" id="KW-1185">Reference proteome</keyword>
<evidence type="ECO:0000256" key="1">
    <source>
        <dbReference type="SAM" id="Phobius"/>
    </source>
</evidence>
<feature type="transmembrane region" description="Helical" evidence="1">
    <location>
        <begin position="21"/>
        <end position="45"/>
    </location>
</feature>
<organism evidence="2 3">
    <name type="scientific">Blepharisma stoltei</name>
    <dbReference type="NCBI Taxonomy" id="1481888"/>
    <lineage>
        <taxon>Eukaryota</taxon>
        <taxon>Sar</taxon>
        <taxon>Alveolata</taxon>
        <taxon>Ciliophora</taxon>
        <taxon>Postciliodesmatophora</taxon>
        <taxon>Heterotrichea</taxon>
        <taxon>Heterotrichida</taxon>
        <taxon>Blepharismidae</taxon>
        <taxon>Blepharisma</taxon>
    </lineage>
</organism>
<keyword evidence="1" id="KW-1133">Transmembrane helix</keyword>
<evidence type="ECO:0000313" key="2">
    <source>
        <dbReference type="EMBL" id="CAG9319106.1"/>
    </source>
</evidence>
<sequence length="80" mass="9243">MHAGNFYLACSDLLQFLHNKLLIVLSALPQLIKMGLLVELILLGIRSVSLLQILSLISLIRLFQLWLKIALKWLEMMEQR</sequence>
<keyword evidence="1" id="KW-0812">Transmembrane</keyword>
<name>A0AAU9JED5_9CILI</name>
<dbReference type="Proteomes" id="UP001162131">
    <property type="component" value="Unassembled WGS sequence"/>
</dbReference>
<keyword evidence="1" id="KW-0472">Membrane</keyword>
<protein>
    <submittedName>
        <fullName evidence="2">Uncharacterized protein</fullName>
    </submittedName>
</protein>